<accession>A0A7C3WL43</accession>
<protein>
    <recommendedName>
        <fullName evidence="2">ABC-type transport auxiliary lipoprotein component domain-containing protein</fullName>
    </recommendedName>
</protein>
<evidence type="ECO:0000313" key="1">
    <source>
        <dbReference type="EMBL" id="HGB14273.1"/>
    </source>
</evidence>
<gene>
    <name evidence="1" type="ORF">ENV62_03410</name>
</gene>
<reference evidence="1" key="1">
    <citation type="journal article" date="2020" name="mSystems">
        <title>Genome- and Community-Level Interaction Insights into Carbon Utilization and Element Cycling Functions of Hydrothermarchaeota in Hydrothermal Sediment.</title>
        <authorList>
            <person name="Zhou Z."/>
            <person name="Liu Y."/>
            <person name="Xu W."/>
            <person name="Pan J."/>
            <person name="Luo Z.H."/>
            <person name="Li M."/>
        </authorList>
    </citation>
    <scope>NUCLEOTIDE SEQUENCE [LARGE SCALE GENOMIC DNA]</scope>
    <source>
        <strain evidence="1">SpSt-776</strain>
    </source>
</reference>
<evidence type="ECO:0008006" key="2">
    <source>
        <dbReference type="Google" id="ProtNLM"/>
    </source>
</evidence>
<sequence length="207" mass="23009">MHRKEFLLICFWLTWALAGGCAARRLPPPPATVTMQPGNFVEDCFFAPGFIPTQGSYALGPIKVENSRGVAPETFVPLFLAEFKRAWEDNGLRLSDDKPDCRLTLTLHHLAVDSGRFRFLTGKISASLTASGVITVKDQVLFAFWDRLSLNSPVSPGPPAPKETELLLRRISRELAHHLLNELLLHGLTADDTNRSAKTRNSSRGRF</sequence>
<dbReference type="AlphaFoldDB" id="A0A7C3WL43"/>
<name>A0A7C3WL43_9BACT</name>
<dbReference type="PROSITE" id="PS51257">
    <property type="entry name" value="PROKAR_LIPOPROTEIN"/>
    <property type="match status" value="1"/>
</dbReference>
<dbReference type="EMBL" id="DTHB01000027">
    <property type="protein sequence ID" value="HGB14273.1"/>
    <property type="molecule type" value="Genomic_DNA"/>
</dbReference>
<comment type="caution">
    <text evidence="1">The sequence shown here is derived from an EMBL/GenBank/DDBJ whole genome shotgun (WGS) entry which is preliminary data.</text>
</comment>
<proteinExistence type="predicted"/>
<organism evidence="1">
    <name type="scientific">Desulfobacca acetoxidans</name>
    <dbReference type="NCBI Taxonomy" id="60893"/>
    <lineage>
        <taxon>Bacteria</taxon>
        <taxon>Pseudomonadati</taxon>
        <taxon>Thermodesulfobacteriota</taxon>
        <taxon>Desulfobaccia</taxon>
        <taxon>Desulfobaccales</taxon>
        <taxon>Desulfobaccaceae</taxon>
        <taxon>Desulfobacca</taxon>
    </lineage>
</organism>